<proteinExistence type="predicted"/>
<evidence type="ECO:0000313" key="1">
    <source>
        <dbReference type="EMBL" id="KKN46896.1"/>
    </source>
</evidence>
<protein>
    <submittedName>
        <fullName evidence="1">Uncharacterized protein</fullName>
    </submittedName>
</protein>
<organism evidence="1">
    <name type="scientific">marine sediment metagenome</name>
    <dbReference type="NCBI Taxonomy" id="412755"/>
    <lineage>
        <taxon>unclassified sequences</taxon>
        <taxon>metagenomes</taxon>
        <taxon>ecological metagenomes</taxon>
    </lineage>
</organism>
<accession>A0A0F9TD44</accession>
<name>A0A0F9TD44_9ZZZZ</name>
<gene>
    <name evidence="1" type="ORF">LCGC14_0668280</name>
</gene>
<dbReference type="EMBL" id="LAZR01001306">
    <property type="protein sequence ID" value="KKN46896.1"/>
    <property type="molecule type" value="Genomic_DNA"/>
</dbReference>
<dbReference type="AlphaFoldDB" id="A0A0F9TD44"/>
<comment type="caution">
    <text evidence="1">The sequence shown here is derived from an EMBL/GenBank/DDBJ whole genome shotgun (WGS) entry which is preliminary data.</text>
</comment>
<sequence>MQTEVLRVLRAEARSWWRHRELRRTGSLDDARRLERQTIRRDIGYLRAALNNPNVYVSCGGGGTILHLGLTTVSLYAPVERFPLASLAVRRGTPLIDIRHMRDIVAFANLPKVTLDGQVDPKPWTSFSRISLLTYIDAAERLGARIVNDPRADRAA</sequence>
<reference evidence="1" key="1">
    <citation type="journal article" date="2015" name="Nature">
        <title>Complex archaea that bridge the gap between prokaryotes and eukaryotes.</title>
        <authorList>
            <person name="Spang A."/>
            <person name="Saw J.H."/>
            <person name="Jorgensen S.L."/>
            <person name="Zaremba-Niedzwiedzka K."/>
            <person name="Martijn J."/>
            <person name="Lind A.E."/>
            <person name="van Eijk R."/>
            <person name="Schleper C."/>
            <person name="Guy L."/>
            <person name="Ettema T.J."/>
        </authorList>
    </citation>
    <scope>NUCLEOTIDE SEQUENCE</scope>
</reference>